<gene>
    <name evidence="2" type="ORF">T190607A01A_20496</name>
</gene>
<accession>A0ABM9P0H5</accession>
<reference evidence="2 3" key="1">
    <citation type="submission" date="2024-05" db="EMBL/GenBank/DDBJ databases">
        <authorList>
            <person name="Duchaud E."/>
        </authorList>
    </citation>
    <scope>NUCLEOTIDE SEQUENCE [LARGE SCALE GENOMIC DNA]</scope>
    <source>
        <strain evidence="2">Ena-SAMPLE-TAB-13-05-2024-13:56:06:370-140302</strain>
    </source>
</reference>
<evidence type="ECO:0000313" key="2">
    <source>
        <dbReference type="EMBL" id="CAL2085581.1"/>
    </source>
</evidence>
<keyword evidence="3" id="KW-1185">Reference proteome</keyword>
<organism evidence="2 3">
    <name type="scientific">Tenacibaculum platacis</name>
    <dbReference type="NCBI Taxonomy" id="3137852"/>
    <lineage>
        <taxon>Bacteria</taxon>
        <taxon>Pseudomonadati</taxon>
        <taxon>Bacteroidota</taxon>
        <taxon>Flavobacteriia</taxon>
        <taxon>Flavobacteriales</taxon>
        <taxon>Flavobacteriaceae</taxon>
        <taxon>Tenacibaculum</taxon>
    </lineage>
</organism>
<protein>
    <submittedName>
        <fullName evidence="2">Uncharacterized protein</fullName>
    </submittedName>
</protein>
<evidence type="ECO:0000313" key="3">
    <source>
        <dbReference type="Proteomes" id="UP001497416"/>
    </source>
</evidence>
<keyword evidence="1" id="KW-0472">Membrane</keyword>
<evidence type="ECO:0000256" key="1">
    <source>
        <dbReference type="SAM" id="Phobius"/>
    </source>
</evidence>
<keyword evidence="1" id="KW-0812">Transmembrane</keyword>
<feature type="transmembrane region" description="Helical" evidence="1">
    <location>
        <begin position="7"/>
        <end position="29"/>
    </location>
</feature>
<proteinExistence type="predicted"/>
<keyword evidence="1" id="KW-1133">Transmembrane helix</keyword>
<dbReference type="EMBL" id="CAXIXY010000004">
    <property type="protein sequence ID" value="CAL2085581.1"/>
    <property type="molecule type" value="Genomic_DNA"/>
</dbReference>
<name>A0ABM9P0H5_9FLAO</name>
<dbReference type="RefSeq" id="WP_348712019.1">
    <property type="nucleotide sequence ID" value="NZ_CAXIXY010000004.1"/>
</dbReference>
<sequence length="149" mass="17331">MNKQRKTYILLAAVIIIWSFVGFQFLGYLESDDEVLSEVAYTKFVPKKAKDKELYKVETHDRDPFLDKYNKPKKKIKYTPKKKKDPVIFPQIRYKGSINNNGKLLFIITINGAQKIVKLNQVVSDVEVVSGDNKEIKVKYKGEVKIFKK</sequence>
<comment type="caution">
    <text evidence="2">The sequence shown here is derived from an EMBL/GenBank/DDBJ whole genome shotgun (WGS) entry which is preliminary data.</text>
</comment>
<dbReference type="Proteomes" id="UP001497416">
    <property type="component" value="Unassembled WGS sequence"/>
</dbReference>